<keyword evidence="3 7" id="KW-0813">Transport</keyword>
<dbReference type="NCBIfam" id="TIGR00861">
    <property type="entry name" value="MIP"/>
    <property type="match status" value="1"/>
</dbReference>
<feature type="compositionally biased region" description="Polar residues" evidence="8">
    <location>
        <begin position="326"/>
        <end position="345"/>
    </location>
</feature>
<sequence length="345" mass="37903">MPPNDFRAALVKQRKNSIEKHEREYEEKINIERPRRYTNVLGLKKWVRGEGTTKNILIVGLAELIGTAMLVFLGCMGCIAGLGVVPIHLQITVTFGLTVMIVIQCIGHLSQAHINPAVTVGAVILGKKTISEALVYFVSQMVGAVLGYGMLKVVTPKDNLTAGKIDQADMFCVTGLHADLSAIQGLIVEGIATAILMMVVCSVWDPRNEKNTDSIPIRFGFTVIVLATATGPYTGCSLNPARSFAPALWNNQWRHQWIYWFGPIGGALISSFMYKSIFGVPENVEEEEPVPEAIALNCVDPHKTENTWTSPDGQDREGVSEAQPGYTHNTWVYPTQDGQSSQFDR</sequence>
<dbReference type="OrthoDB" id="3222at2759"/>
<evidence type="ECO:0000256" key="6">
    <source>
        <dbReference type="ARBA" id="ARBA00023136"/>
    </source>
</evidence>
<feature type="transmembrane region" description="Helical" evidence="9">
    <location>
        <begin position="91"/>
        <end position="112"/>
    </location>
</feature>
<keyword evidence="4 7" id="KW-0812">Transmembrane</keyword>
<dbReference type="Proteomes" id="UP000007755">
    <property type="component" value="Unassembled WGS sequence"/>
</dbReference>
<dbReference type="GO" id="GO:0005886">
    <property type="term" value="C:plasma membrane"/>
    <property type="evidence" value="ECO:0007669"/>
    <property type="project" value="TreeGrafter"/>
</dbReference>
<evidence type="ECO:0000313" key="10">
    <source>
        <dbReference type="EMBL" id="EGI59562.1"/>
    </source>
</evidence>
<keyword evidence="11" id="KW-1185">Reference proteome</keyword>
<evidence type="ECO:0000256" key="5">
    <source>
        <dbReference type="ARBA" id="ARBA00022989"/>
    </source>
</evidence>
<dbReference type="FunCoup" id="F4X1V3">
    <property type="interactions" value="64"/>
</dbReference>
<dbReference type="AlphaFoldDB" id="F4X1V3"/>
<dbReference type="PANTHER" id="PTHR19139:SF270">
    <property type="entry name" value="ENTOMOGLYCEROPORIN 1-RELATED"/>
    <property type="match status" value="1"/>
</dbReference>
<protein>
    <submittedName>
        <fullName evidence="10">Aquaporin AQPAe.a</fullName>
    </submittedName>
</protein>
<evidence type="ECO:0000256" key="1">
    <source>
        <dbReference type="ARBA" id="ARBA00004141"/>
    </source>
</evidence>
<feature type="transmembrane region" description="Helical" evidence="9">
    <location>
        <begin position="133"/>
        <end position="151"/>
    </location>
</feature>
<evidence type="ECO:0000256" key="9">
    <source>
        <dbReference type="SAM" id="Phobius"/>
    </source>
</evidence>
<feature type="transmembrane region" description="Helical" evidence="9">
    <location>
        <begin position="257"/>
        <end position="274"/>
    </location>
</feature>
<dbReference type="PRINTS" id="PR00783">
    <property type="entry name" value="MINTRINSICP"/>
</dbReference>
<dbReference type="CDD" id="cd00333">
    <property type="entry name" value="MIP"/>
    <property type="match status" value="1"/>
</dbReference>
<name>F4X1V3_ACREC</name>
<dbReference type="STRING" id="103372.F4X1V3"/>
<feature type="region of interest" description="Disordered" evidence="8">
    <location>
        <begin position="301"/>
        <end position="345"/>
    </location>
</feature>
<dbReference type="PROSITE" id="PS00221">
    <property type="entry name" value="MIP"/>
    <property type="match status" value="1"/>
</dbReference>
<evidence type="ECO:0000256" key="2">
    <source>
        <dbReference type="ARBA" id="ARBA00006175"/>
    </source>
</evidence>
<dbReference type="InParanoid" id="F4X1V3"/>
<gene>
    <name evidence="10" type="ORF">G5I_12271</name>
</gene>
<comment type="subcellular location">
    <subcellularLocation>
        <location evidence="1">Membrane</location>
        <topology evidence="1">Multi-pass membrane protein</topology>
    </subcellularLocation>
</comment>
<dbReference type="SUPFAM" id="SSF81338">
    <property type="entry name" value="Aquaporin-like"/>
    <property type="match status" value="1"/>
</dbReference>
<dbReference type="eggNOG" id="KOG0223">
    <property type="taxonomic scope" value="Eukaryota"/>
</dbReference>
<dbReference type="InterPro" id="IPR023271">
    <property type="entry name" value="Aquaporin-like"/>
</dbReference>
<feature type="transmembrane region" description="Helical" evidence="9">
    <location>
        <begin position="56"/>
        <end position="85"/>
    </location>
</feature>
<feature type="transmembrane region" description="Helical" evidence="9">
    <location>
        <begin position="216"/>
        <end position="234"/>
    </location>
</feature>
<evidence type="ECO:0000256" key="7">
    <source>
        <dbReference type="RuleBase" id="RU000477"/>
    </source>
</evidence>
<dbReference type="InterPro" id="IPR022357">
    <property type="entry name" value="MIP_CS"/>
</dbReference>
<feature type="transmembrane region" description="Helical" evidence="9">
    <location>
        <begin position="183"/>
        <end position="204"/>
    </location>
</feature>
<evidence type="ECO:0000256" key="3">
    <source>
        <dbReference type="ARBA" id="ARBA00022448"/>
    </source>
</evidence>
<evidence type="ECO:0000256" key="8">
    <source>
        <dbReference type="SAM" id="MobiDB-lite"/>
    </source>
</evidence>
<accession>F4X1V3</accession>
<dbReference type="PANTHER" id="PTHR19139">
    <property type="entry name" value="AQUAPORIN TRANSPORTER"/>
    <property type="match status" value="1"/>
</dbReference>
<dbReference type="GO" id="GO:0015267">
    <property type="term" value="F:channel activity"/>
    <property type="evidence" value="ECO:0007669"/>
    <property type="project" value="InterPro"/>
</dbReference>
<evidence type="ECO:0000256" key="4">
    <source>
        <dbReference type="ARBA" id="ARBA00022692"/>
    </source>
</evidence>
<organism evidence="11">
    <name type="scientific">Acromyrmex echinatior</name>
    <name type="common">Panamanian leafcutter ant</name>
    <name type="synonym">Acromyrmex octospinosus echinatior</name>
    <dbReference type="NCBI Taxonomy" id="103372"/>
    <lineage>
        <taxon>Eukaryota</taxon>
        <taxon>Metazoa</taxon>
        <taxon>Ecdysozoa</taxon>
        <taxon>Arthropoda</taxon>
        <taxon>Hexapoda</taxon>
        <taxon>Insecta</taxon>
        <taxon>Pterygota</taxon>
        <taxon>Neoptera</taxon>
        <taxon>Endopterygota</taxon>
        <taxon>Hymenoptera</taxon>
        <taxon>Apocrita</taxon>
        <taxon>Aculeata</taxon>
        <taxon>Formicoidea</taxon>
        <taxon>Formicidae</taxon>
        <taxon>Myrmicinae</taxon>
        <taxon>Acromyrmex</taxon>
    </lineage>
</organism>
<dbReference type="InterPro" id="IPR000425">
    <property type="entry name" value="MIP"/>
</dbReference>
<dbReference type="EMBL" id="GL888553">
    <property type="protein sequence ID" value="EGI59562.1"/>
    <property type="molecule type" value="Genomic_DNA"/>
</dbReference>
<reference evidence="10" key="1">
    <citation type="submission" date="2011-02" db="EMBL/GenBank/DDBJ databases">
        <title>The genome of the leaf-cutting ant Acromyrmex echinatior suggests key adaptations to social evolution and fungus farming.</title>
        <authorList>
            <person name="Nygaard S."/>
            <person name="Zhang G."/>
        </authorList>
    </citation>
    <scope>NUCLEOTIDE SEQUENCE</scope>
</reference>
<keyword evidence="6 9" id="KW-0472">Membrane</keyword>
<evidence type="ECO:0000313" key="11">
    <source>
        <dbReference type="Proteomes" id="UP000007755"/>
    </source>
</evidence>
<comment type="similarity">
    <text evidence="2 7">Belongs to the MIP/aquaporin (TC 1.A.8) family.</text>
</comment>
<dbReference type="Pfam" id="PF00230">
    <property type="entry name" value="MIP"/>
    <property type="match status" value="1"/>
</dbReference>
<dbReference type="InterPro" id="IPR034294">
    <property type="entry name" value="Aquaporin_transptr"/>
</dbReference>
<dbReference type="Gene3D" id="1.20.1080.10">
    <property type="entry name" value="Glycerol uptake facilitator protein"/>
    <property type="match status" value="1"/>
</dbReference>
<keyword evidence="5 9" id="KW-1133">Transmembrane helix</keyword>
<proteinExistence type="inferred from homology"/>